<evidence type="ECO:0000313" key="4">
    <source>
        <dbReference type="Proteomes" id="UP001055117"/>
    </source>
</evidence>
<proteinExistence type="predicted"/>
<comment type="caution">
    <text evidence="3">The sequence shown here is derived from an EMBL/GenBank/DDBJ whole genome shotgun (WGS) entry which is preliminary data.</text>
</comment>
<sequence length="74" mass="7870">MTSSLRIAALVLVALPIASAQARDTHQKPMTPRDRAAFETAQKFSARMGRLDALMGGVPRGTAAPRARSANAEH</sequence>
<dbReference type="Proteomes" id="UP001055117">
    <property type="component" value="Unassembled WGS sequence"/>
</dbReference>
<feature type="chain" id="PRO_5047086569" evidence="2">
    <location>
        <begin position="23"/>
        <end position="74"/>
    </location>
</feature>
<gene>
    <name evidence="3" type="ORF">AFCDBAGC_2561</name>
</gene>
<organism evidence="3 4">
    <name type="scientific">Methylobacterium cerastii</name>
    <dbReference type="NCBI Taxonomy" id="932741"/>
    <lineage>
        <taxon>Bacteria</taxon>
        <taxon>Pseudomonadati</taxon>
        <taxon>Pseudomonadota</taxon>
        <taxon>Alphaproteobacteria</taxon>
        <taxon>Hyphomicrobiales</taxon>
        <taxon>Methylobacteriaceae</taxon>
        <taxon>Methylobacterium</taxon>
    </lineage>
</organism>
<dbReference type="EMBL" id="BPQG01000036">
    <property type="protein sequence ID" value="GJD44694.1"/>
    <property type="molecule type" value="Genomic_DNA"/>
</dbReference>
<keyword evidence="2" id="KW-0732">Signal</keyword>
<evidence type="ECO:0000256" key="2">
    <source>
        <dbReference type="SAM" id="SignalP"/>
    </source>
</evidence>
<evidence type="ECO:0000313" key="3">
    <source>
        <dbReference type="EMBL" id="GJD44694.1"/>
    </source>
</evidence>
<evidence type="ECO:0000256" key="1">
    <source>
        <dbReference type="SAM" id="MobiDB-lite"/>
    </source>
</evidence>
<name>A0ABQ4QI21_9HYPH</name>
<protein>
    <submittedName>
        <fullName evidence="3">Uncharacterized protein</fullName>
    </submittedName>
</protein>
<dbReference type="RefSeq" id="WP_147751440.1">
    <property type="nucleotide sequence ID" value="NZ_BPQG01000036.1"/>
</dbReference>
<feature type="region of interest" description="Disordered" evidence="1">
    <location>
        <begin position="51"/>
        <end position="74"/>
    </location>
</feature>
<accession>A0ABQ4QI21</accession>
<keyword evidence="4" id="KW-1185">Reference proteome</keyword>
<feature type="signal peptide" evidence="2">
    <location>
        <begin position="1"/>
        <end position="22"/>
    </location>
</feature>
<reference evidence="3 4" key="1">
    <citation type="journal article" date="2021" name="Front. Microbiol.">
        <title>Comprehensive Comparative Genomics and Phenotyping of Methylobacterium Species.</title>
        <authorList>
            <person name="Alessa O."/>
            <person name="Ogura Y."/>
            <person name="Fujitani Y."/>
            <person name="Takami H."/>
            <person name="Hayashi T."/>
            <person name="Sahin N."/>
            <person name="Tani A."/>
        </authorList>
    </citation>
    <scope>NUCLEOTIDE SEQUENCE [LARGE SCALE GENOMIC DNA]</scope>
    <source>
        <strain evidence="3 4">DSM 23679</strain>
    </source>
</reference>